<dbReference type="RefSeq" id="WP_114381426.1">
    <property type="nucleotide sequence ID" value="NZ_QPJD01000010.1"/>
</dbReference>
<dbReference type="Pfam" id="PF06103">
    <property type="entry name" value="DUF948"/>
    <property type="match status" value="1"/>
</dbReference>
<dbReference type="InterPro" id="IPR009293">
    <property type="entry name" value="UPF0478"/>
</dbReference>
<comment type="caution">
    <text evidence="3">The sequence shown here is derived from an EMBL/GenBank/DDBJ whole genome shotgun (WGS) entry which is preliminary data.</text>
</comment>
<proteinExistence type="predicted"/>
<protein>
    <submittedName>
        <fullName evidence="3">Uncharacterized protein YoxC</fullName>
    </submittedName>
</protein>
<evidence type="ECO:0000256" key="2">
    <source>
        <dbReference type="SAM" id="Phobius"/>
    </source>
</evidence>
<dbReference type="SUPFAM" id="SSF58104">
    <property type="entry name" value="Methyl-accepting chemotaxis protein (MCP) signaling domain"/>
    <property type="match status" value="1"/>
</dbReference>
<gene>
    <name evidence="3" type="ORF">DFP97_110174</name>
</gene>
<keyword evidence="2" id="KW-1133">Transmembrane helix</keyword>
<name>A0A368VU74_9BACL</name>
<feature type="region of interest" description="Disordered" evidence="1">
    <location>
        <begin position="144"/>
        <end position="178"/>
    </location>
</feature>
<organism evidence="3 4">
    <name type="scientific">Paenibacillus prosopidis</name>
    <dbReference type="NCBI Taxonomy" id="630520"/>
    <lineage>
        <taxon>Bacteria</taxon>
        <taxon>Bacillati</taxon>
        <taxon>Bacillota</taxon>
        <taxon>Bacilli</taxon>
        <taxon>Bacillales</taxon>
        <taxon>Paenibacillaceae</taxon>
        <taxon>Paenibacillus</taxon>
    </lineage>
</organism>
<dbReference type="OrthoDB" id="2615180at2"/>
<evidence type="ECO:0000313" key="4">
    <source>
        <dbReference type="Proteomes" id="UP000252415"/>
    </source>
</evidence>
<evidence type="ECO:0000256" key="1">
    <source>
        <dbReference type="SAM" id="MobiDB-lite"/>
    </source>
</evidence>
<evidence type="ECO:0000313" key="3">
    <source>
        <dbReference type="EMBL" id="RCW45584.1"/>
    </source>
</evidence>
<sequence>MVMTWSAAVAAVAFVVLVAGILLGMRSALGRLKQMQSSAEAMQHDLQKVASELSGLVKPAEETIRAAHRQLQSANRLFEAAGQVGGAIAHTTSAVERVTSILSESAELHAKRSSTKRQVGEAFEWAELGMAAWQLWQTNRKAAAPADEHVTVSESDSESVSRDEGHSKNERSDYYVNT</sequence>
<keyword evidence="2" id="KW-0812">Transmembrane</keyword>
<dbReference type="AlphaFoldDB" id="A0A368VU74"/>
<feature type="compositionally biased region" description="Basic and acidic residues" evidence="1">
    <location>
        <begin position="159"/>
        <end position="178"/>
    </location>
</feature>
<accession>A0A368VU74</accession>
<keyword evidence="4" id="KW-1185">Reference proteome</keyword>
<dbReference type="EMBL" id="QPJD01000010">
    <property type="protein sequence ID" value="RCW45584.1"/>
    <property type="molecule type" value="Genomic_DNA"/>
</dbReference>
<keyword evidence="2" id="KW-0472">Membrane</keyword>
<feature type="transmembrane region" description="Helical" evidence="2">
    <location>
        <begin position="6"/>
        <end position="25"/>
    </location>
</feature>
<dbReference type="Proteomes" id="UP000252415">
    <property type="component" value="Unassembled WGS sequence"/>
</dbReference>
<reference evidence="3 4" key="1">
    <citation type="submission" date="2018-07" db="EMBL/GenBank/DDBJ databases">
        <title>Genomic Encyclopedia of Type Strains, Phase III (KMG-III): the genomes of soil and plant-associated and newly described type strains.</title>
        <authorList>
            <person name="Whitman W."/>
        </authorList>
    </citation>
    <scope>NUCLEOTIDE SEQUENCE [LARGE SCALE GENOMIC DNA]</scope>
    <source>
        <strain evidence="3 4">CECT 7506</strain>
    </source>
</reference>